<accession>A0ABS7TNB3</accession>
<evidence type="ECO:0000256" key="1">
    <source>
        <dbReference type="SAM" id="MobiDB-lite"/>
    </source>
</evidence>
<evidence type="ECO:0000313" key="3">
    <source>
        <dbReference type="Proteomes" id="UP001139031"/>
    </source>
</evidence>
<name>A0ABS7TNB3_9BACT</name>
<dbReference type="RefSeq" id="WP_224191487.1">
    <property type="nucleotide sequence ID" value="NZ_JAIRAU010000008.1"/>
</dbReference>
<keyword evidence="3" id="KW-1185">Reference proteome</keyword>
<sequence>MTNRTKRRARGLVLVLVAACGGGSEGSNGTTDGGPSTSSTSSGSGGEATGDVPTSPTSGTTASPTTSTTEGAHEAQLLYRQDFEADGWEDDFTGRQTWEDRVAVVTHEPHGGTRSLRGNQFASIVDPITGLSGTGNALLDWRGAGHDIAERTPRQMYFSYWFRHDDYTYGEGNEGKLLYFFDANGCALDAYFGGQLHSRGLAIAYNNGCQSNHWAHCTGSDEVCEACREDGTCDNWGYSALWLEHPEVSPGTGSWRRFEYFIDYDERYFTVWVDGHLVTDERFLDGRIPYGPEREFHWTGFQLFYASTGDGRDYAQCVDGEGVCGGWQIDDLEVWDGLPPK</sequence>
<evidence type="ECO:0000313" key="2">
    <source>
        <dbReference type="EMBL" id="MBZ5709718.1"/>
    </source>
</evidence>
<proteinExistence type="predicted"/>
<feature type="compositionally biased region" description="Low complexity" evidence="1">
    <location>
        <begin position="49"/>
        <end position="69"/>
    </location>
</feature>
<organism evidence="2 3">
    <name type="scientific">Nannocystis pusilla</name>
    <dbReference type="NCBI Taxonomy" id="889268"/>
    <lineage>
        <taxon>Bacteria</taxon>
        <taxon>Pseudomonadati</taxon>
        <taxon>Myxococcota</taxon>
        <taxon>Polyangia</taxon>
        <taxon>Nannocystales</taxon>
        <taxon>Nannocystaceae</taxon>
        <taxon>Nannocystis</taxon>
    </lineage>
</organism>
<protein>
    <submittedName>
        <fullName evidence="2">Uncharacterized protein</fullName>
    </submittedName>
</protein>
<comment type="caution">
    <text evidence="2">The sequence shown here is derived from an EMBL/GenBank/DDBJ whole genome shotgun (WGS) entry which is preliminary data.</text>
</comment>
<feature type="region of interest" description="Disordered" evidence="1">
    <location>
        <begin position="21"/>
        <end position="72"/>
    </location>
</feature>
<reference evidence="2" key="1">
    <citation type="submission" date="2021-08" db="EMBL/GenBank/DDBJ databases">
        <authorList>
            <person name="Stevens D.C."/>
        </authorList>
    </citation>
    <scope>NUCLEOTIDE SEQUENCE</scope>
    <source>
        <strain evidence="2">DSM 53165</strain>
    </source>
</reference>
<dbReference type="EMBL" id="JAIRAU010000008">
    <property type="protein sequence ID" value="MBZ5709718.1"/>
    <property type="molecule type" value="Genomic_DNA"/>
</dbReference>
<feature type="compositionally biased region" description="Low complexity" evidence="1">
    <location>
        <begin position="27"/>
        <end position="42"/>
    </location>
</feature>
<dbReference type="Proteomes" id="UP001139031">
    <property type="component" value="Unassembled WGS sequence"/>
</dbReference>
<gene>
    <name evidence="2" type="ORF">K7C98_10630</name>
</gene>